<dbReference type="CDD" id="cd09867">
    <property type="entry name" value="PIN_FEN1"/>
    <property type="match status" value="1"/>
</dbReference>
<feature type="compositionally biased region" description="Basic and acidic residues" evidence="11">
    <location>
        <begin position="310"/>
        <end position="319"/>
    </location>
</feature>
<keyword evidence="6 10" id="KW-0378">Hydrolase</keyword>
<feature type="compositionally biased region" description="Low complexity" evidence="11">
    <location>
        <begin position="465"/>
        <end position="478"/>
    </location>
</feature>
<dbReference type="SUPFAM" id="SSF47807">
    <property type="entry name" value="5' to 3' exonuclease, C-terminal subdomain"/>
    <property type="match status" value="1"/>
</dbReference>
<evidence type="ECO:0000256" key="5">
    <source>
        <dbReference type="ARBA" id="ARBA00022763"/>
    </source>
</evidence>
<evidence type="ECO:0000256" key="1">
    <source>
        <dbReference type="ARBA" id="ARBA00022705"/>
    </source>
</evidence>
<dbReference type="PRINTS" id="PR00853">
    <property type="entry name" value="XPGRADSUPER"/>
</dbReference>
<evidence type="ECO:0000256" key="2">
    <source>
        <dbReference type="ARBA" id="ARBA00022722"/>
    </source>
</evidence>
<keyword evidence="2 10" id="KW-0540">Nuclease</keyword>
<evidence type="ECO:0000256" key="10">
    <source>
        <dbReference type="HAMAP-Rule" id="MF_03140"/>
    </source>
</evidence>
<dbReference type="SMART" id="SM00485">
    <property type="entry name" value="XPGN"/>
    <property type="match status" value="1"/>
</dbReference>
<dbReference type="Gene3D" id="3.40.50.1010">
    <property type="entry name" value="5'-nuclease"/>
    <property type="match status" value="1"/>
</dbReference>
<dbReference type="EMBL" id="NJHN03000085">
    <property type="protein sequence ID" value="KAH9416881.1"/>
    <property type="molecule type" value="Genomic_DNA"/>
</dbReference>
<evidence type="ECO:0000256" key="7">
    <source>
        <dbReference type="ARBA" id="ARBA00022839"/>
    </source>
</evidence>
<keyword evidence="9 10" id="KW-0234">DNA repair</keyword>
<evidence type="ECO:0000313" key="15">
    <source>
        <dbReference type="EMBL" id="KAH9416881.1"/>
    </source>
</evidence>
<evidence type="ECO:0000256" key="11">
    <source>
        <dbReference type="SAM" id="MobiDB-lite"/>
    </source>
</evidence>
<accession>A0ABQ8J2X1</accession>
<dbReference type="InterPro" id="IPR008918">
    <property type="entry name" value="HhH2"/>
</dbReference>
<keyword evidence="8 10" id="KW-0460">Magnesium</keyword>
<dbReference type="Proteomes" id="UP000887458">
    <property type="component" value="Unassembled WGS sequence"/>
</dbReference>
<dbReference type="InterPro" id="IPR002421">
    <property type="entry name" value="5-3_exonuclease"/>
</dbReference>
<feature type="domain" description="5'-3' exonuclease" evidence="12">
    <location>
        <begin position="29"/>
        <end position="319"/>
    </location>
</feature>
<reference evidence="15 16" key="1">
    <citation type="journal article" date="2018" name="J. Allergy Clin. Immunol.">
        <title>High-quality assembly of Dermatophagoides pteronyssinus genome and transcriptome reveals a wide range of novel allergens.</title>
        <authorList>
            <person name="Liu X.Y."/>
            <person name="Yang K.Y."/>
            <person name="Wang M.Q."/>
            <person name="Kwok J.S."/>
            <person name="Zeng X."/>
            <person name="Yang Z."/>
            <person name="Xiao X.J."/>
            <person name="Lau C.P."/>
            <person name="Li Y."/>
            <person name="Huang Z.M."/>
            <person name="Ba J.G."/>
            <person name="Yim A.K."/>
            <person name="Ouyang C.Y."/>
            <person name="Ngai S.M."/>
            <person name="Chan T.F."/>
            <person name="Leung E.L."/>
            <person name="Liu L."/>
            <person name="Liu Z.G."/>
            <person name="Tsui S.K."/>
        </authorList>
    </citation>
    <scope>NUCLEOTIDE SEQUENCE [LARGE SCALE GENOMIC DNA]</scope>
    <source>
        <strain evidence="15">Derp</strain>
    </source>
</reference>
<feature type="region of interest" description="Disordered" evidence="11">
    <location>
        <begin position="281"/>
        <end position="374"/>
    </location>
</feature>
<dbReference type="SUPFAM" id="SSF88723">
    <property type="entry name" value="PIN domain-like"/>
    <property type="match status" value="1"/>
</dbReference>
<gene>
    <name evidence="15" type="primary">FEN1</name>
    <name evidence="10" type="synonym">Fen1</name>
    <name evidence="15" type="ORF">DERP_013852</name>
</gene>
<dbReference type="InterPro" id="IPR006084">
    <property type="entry name" value="XPG/Rad2"/>
</dbReference>
<comment type="caution">
    <text evidence="15">The sequence shown here is derived from an EMBL/GenBank/DDBJ whole genome shotgun (WGS) entry which is preliminary data.</text>
</comment>
<dbReference type="SMART" id="SM00475">
    <property type="entry name" value="53EXOc"/>
    <property type="match status" value="1"/>
</dbReference>
<evidence type="ECO:0000313" key="16">
    <source>
        <dbReference type="Proteomes" id="UP000887458"/>
    </source>
</evidence>
<keyword evidence="7 10" id="KW-0269">Exonuclease</keyword>
<keyword evidence="1 10" id="KW-0235">DNA replication</keyword>
<keyword evidence="10" id="KW-0597">Phosphoprotein</keyword>
<keyword evidence="4 10" id="KW-0255">Endonuclease</keyword>
<evidence type="ECO:0000259" key="13">
    <source>
        <dbReference type="SMART" id="SM00484"/>
    </source>
</evidence>
<keyword evidence="3 10" id="KW-0479">Metal-binding</keyword>
<dbReference type="InterPro" id="IPR029060">
    <property type="entry name" value="PIN-like_dom_sf"/>
</dbReference>
<dbReference type="InterPro" id="IPR023426">
    <property type="entry name" value="Flap_endonuc"/>
</dbReference>
<evidence type="ECO:0000256" key="3">
    <source>
        <dbReference type="ARBA" id="ARBA00022723"/>
    </source>
</evidence>
<comment type="cofactor">
    <cofactor evidence="10">
        <name>Mg(2+)</name>
        <dbReference type="ChEBI" id="CHEBI:18420"/>
    </cofactor>
    <text evidence="10">Binds 2 magnesium ions per subunit. They probably participate in the reaction catalyzed by the enzyme. May bind an additional third magnesium ion after substrate binding.</text>
</comment>
<protein>
    <recommendedName>
        <fullName evidence="10">Flap endonuclease 1</fullName>
        <shortName evidence="10">FEN-1</shortName>
        <ecNumber evidence="10">3.1.-.-</ecNumber>
    </recommendedName>
    <alternativeName>
        <fullName evidence="10">Flap structure-specific endonuclease 1</fullName>
    </alternativeName>
</protein>
<keyword evidence="10" id="KW-0496">Mitochondrion</keyword>
<dbReference type="SMART" id="SM00279">
    <property type="entry name" value="HhH2"/>
    <property type="match status" value="1"/>
</dbReference>
<dbReference type="Pfam" id="PF00867">
    <property type="entry name" value="XPG_I"/>
    <property type="match status" value="1"/>
</dbReference>
<evidence type="ECO:0000256" key="9">
    <source>
        <dbReference type="ARBA" id="ARBA00023204"/>
    </source>
</evidence>
<evidence type="ECO:0000259" key="14">
    <source>
        <dbReference type="SMART" id="SM00485"/>
    </source>
</evidence>
<dbReference type="InterPro" id="IPR006085">
    <property type="entry name" value="XPG_DNA_repair_N"/>
</dbReference>
<evidence type="ECO:0000256" key="4">
    <source>
        <dbReference type="ARBA" id="ARBA00022759"/>
    </source>
</evidence>
<dbReference type="InterPro" id="IPR036279">
    <property type="entry name" value="5-3_exonuclease_C_sf"/>
</dbReference>
<proteinExistence type="inferred from homology"/>
<dbReference type="Pfam" id="PF00752">
    <property type="entry name" value="XPG_N"/>
    <property type="match status" value="1"/>
</dbReference>
<evidence type="ECO:0000256" key="6">
    <source>
        <dbReference type="ARBA" id="ARBA00022801"/>
    </source>
</evidence>
<reference evidence="15 16" key="2">
    <citation type="journal article" date="2022" name="Mol. Biol. Evol.">
        <title>Comparative Genomics Reveals Insights into the Divergent Evolution of Astigmatic Mites and Household Pest Adaptations.</title>
        <authorList>
            <person name="Xiong Q."/>
            <person name="Wan A.T."/>
            <person name="Liu X."/>
            <person name="Fung C.S."/>
            <person name="Xiao X."/>
            <person name="Malainual N."/>
            <person name="Hou J."/>
            <person name="Wang L."/>
            <person name="Wang M."/>
            <person name="Yang K.Y."/>
            <person name="Cui Y."/>
            <person name="Leung E.L."/>
            <person name="Nong W."/>
            <person name="Shin S.K."/>
            <person name="Au S.W."/>
            <person name="Jeong K.Y."/>
            <person name="Chew F.T."/>
            <person name="Hui J.H."/>
            <person name="Leung T.F."/>
            <person name="Tungtrongchitr A."/>
            <person name="Zhong N."/>
            <person name="Liu Z."/>
            <person name="Tsui S.K."/>
        </authorList>
    </citation>
    <scope>NUCLEOTIDE SEQUENCE [LARGE SCALE GENOMIC DNA]</scope>
    <source>
        <strain evidence="15">Derp</strain>
    </source>
</reference>
<feature type="domain" description="XPG N-terminal" evidence="14">
    <location>
        <begin position="1"/>
        <end position="107"/>
    </location>
</feature>
<dbReference type="PROSITE" id="PS00841">
    <property type="entry name" value="XPG_1"/>
    <property type="match status" value="1"/>
</dbReference>
<dbReference type="InterPro" id="IPR019974">
    <property type="entry name" value="XPG_CS"/>
</dbReference>
<name>A0ABQ8J2X1_DERPT</name>
<dbReference type="PANTHER" id="PTHR11081">
    <property type="entry name" value="FLAP ENDONUCLEASE FAMILY MEMBER"/>
    <property type="match status" value="1"/>
</dbReference>
<organism evidence="15 16">
    <name type="scientific">Dermatophagoides pteronyssinus</name>
    <name type="common">European house dust mite</name>
    <dbReference type="NCBI Taxonomy" id="6956"/>
    <lineage>
        <taxon>Eukaryota</taxon>
        <taxon>Metazoa</taxon>
        <taxon>Ecdysozoa</taxon>
        <taxon>Arthropoda</taxon>
        <taxon>Chelicerata</taxon>
        <taxon>Arachnida</taxon>
        <taxon>Acari</taxon>
        <taxon>Acariformes</taxon>
        <taxon>Sarcoptiformes</taxon>
        <taxon>Astigmata</taxon>
        <taxon>Psoroptidia</taxon>
        <taxon>Analgoidea</taxon>
        <taxon>Pyroglyphidae</taxon>
        <taxon>Dermatophagoidinae</taxon>
        <taxon>Dermatophagoides</taxon>
    </lineage>
</organism>
<evidence type="ECO:0000256" key="8">
    <source>
        <dbReference type="ARBA" id="ARBA00022842"/>
    </source>
</evidence>
<dbReference type="SMART" id="SM00484">
    <property type="entry name" value="XPGI"/>
    <property type="match status" value="1"/>
</dbReference>
<dbReference type="InterPro" id="IPR006086">
    <property type="entry name" value="XPG-I_dom"/>
</dbReference>
<dbReference type="PANTHER" id="PTHR11081:SF9">
    <property type="entry name" value="FLAP ENDONUCLEASE 1"/>
    <property type="match status" value="1"/>
</dbReference>
<dbReference type="HAMAP" id="MF_00614">
    <property type="entry name" value="Fen"/>
    <property type="match status" value="1"/>
</dbReference>
<feature type="domain" description="XPG-I" evidence="13">
    <location>
        <begin position="146"/>
        <end position="216"/>
    </location>
</feature>
<dbReference type="EC" id="3.1.-.-" evidence="10"/>
<keyword evidence="10" id="KW-0539">Nucleus</keyword>
<comment type="function">
    <text evidence="10">Structure-specific nuclease with 5'-flap endonuclease and 5'-3' exonuclease activities involved in DNA replication and repair. During DNA replication, cleaves the 5'-overhanging flap structure that is generated by displacement synthesis when DNA polymerase encounters the 5'-end of a downstream Okazaki fragment. It enters the flap from the 5'-end and then tracks to cleave the flap base, leaving a nick for ligation. Also involved in the long patch base excision repair (LP-BER) pathway, by cleaving within the apurinic/apyrimidinic (AP) site-terminated flap. Acts as a genome stabilization factor that prevents flaps from equilibrating into structures that lead to duplications and deletions. Also possesses 5'-3' exonuclease activity on nicked or gapped double-stranded DNA, and exhibits RNase H activity. Also involved in replication and repair of rDNA and in repairing mitochondrial DNA.</text>
</comment>
<comment type="similarity">
    <text evidence="10">Belongs to the XPG/RAD2 endonuclease family. FEN1 subfamily.</text>
</comment>
<sequence>MGILGLSRLIADVAPEAIKEIELKSLFGRRIAIDASMCIYQFLIAIRSSEYMMTNEQGETTSHLVGLFYRTIKLLETGIKPVYVFDGKAPKLKCGELEKRAERRTEAKDKLEEAKELQNVEDIEKLNKRLVKVTRKHSDDCKRLLQLLGIPIVQAPSEAEAQCAQLCKENLVYAAATEDMDALTFGCPRLIRNLTSGQNEKVKEYQIGKVLTGLDISQDQFIDLSILMGCDYCSNIRGIGGKKGLDLIRKFDSIEGILKNKFGIEEYVDVEIEYSNRKIEPKKEEEEEENNDEVKKNGNVEEQQSVPKMEISDEIKQENDIAEDDEFASKFNTNDSDQDENEDKNNDDNGDEDLMEQNDSPKKGKTNKKQMVPENWPFRGARKLFQQPLVIVNEITENDLKMKDIDEEGMIQFLCIENGFNEDRVRKSLKRARESKQKGAQTRIDTFFKMMPSSSNSPNKRPIDSKNSNGKKSSNSNNKRGRRGR</sequence>
<keyword evidence="16" id="KW-1185">Reference proteome</keyword>
<dbReference type="Gene3D" id="1.10.150.20">
    <property type="entry name" value="5' to 3' exonuclease, C-terminal subdomain"/>
    <property type="match status" value="1"/>
</dbReference>
<feature type="region of interest" description="Disordered" evidence="11">
    <location>
        <begin position="432"/>
        <end position="485"/>
    </location>
</feature>
<comment type="subcellular location">
    <subcellularLocation>
        <location evidence="10">Nucleus</location>
        <location evidence="10">Nucleolus</location>
    </subcellularLocation>
    <subcellularLocation>
        <location evidence="10">Nucleus</location>
        <location evidence="10">Nucleoplasm</location>
    </subcellularLocation>
    <subcellularLocation>
        <location evidence="10">Mitochondrion</location>
    </subcellularLocation>
    <text evidence="10">Resides mostly in the nucleoli and relocalizes to the nucleoplasm upon DNA damage.</text>
</comment>
<keyword evidence="5 10" id="KW-0227">DNA damage</keyword>
<evidence type="ECO:0000259" key="12">
    <source>
        <dbReference type="SMART" id="SM00475"/>
    </source>
</evidence>